<dbReference type="GO" id="GO:0008474">
    <property type="term" value="F:palmitoyl-(protein) hydrolase activity"/>
    <property type="evidence" value="ECO:0007669"/>
    <property type="project" value="TreeGrafter"/>
</dbReference>
<keyword evidence="2" id="KW-1185">Reference proteome</keyword>
<dbReference type="EMBL" id="CAJNJA010017649">
    <property type="protein sequence ID" value="CAE7405149.1"/>
    <property type="molecule type" value="Genomic_DNA"/>
</dbReference>
<comment type="caution">
    <text evidence="1">The sequence shown here is derived from an EMBL/GenBank/DDBJ whole genome shotgun (WGS) entry which is preliminary data.</text>
</comment>
<dbReference type="SUPFAM" id="SSF53474">
    <property type="entry name" value="alpha/beta-Hydrolases"/>
    <property type="match status" value="1"/>
</dbReference>
<evidence type="ECO:0000313" key="2">
    <source>
        <dbReference type="Proteomes" id="UP000601435"/>
    </source>
</evidence>
<dbReference type="PANTHER" id="PTHR12277:SF81">
    <property type="entry name" value="PROTEIN ABHD13"/>
    <property type="match status" value="1"/>
</dbReference>
<organism evidence="1 2">
    <name type="scientific">Symbiodinium necroappetens</name>
    <dbReference type="NCBI Taxonomy" id="1628268"/>
    <lineage>
        <taxon>Eukaryota</taxon>
        <taxon>Sar</taxon>
        <taxon>Alveolata</taxon>
        <taxon>Dinophyceae</taxon>
        <taxon>Suessiales</taxon>
        <taxon>Symbiodiniaceae</taxon>
        <taxon>Symbiodinium</taxon>
    </lineage>
</organism>
<proteinExistence type="predicted"/>
<dbReference type="GO" id="GO:0016020">
    <property type="term" value="C:membrane"/>
    <property type="evidence" value="ECO:0007669"/>
    <property type="project" value="TreeGrafter"/>
</dbReference>
<dbReference type="PANTHER" id="PTHR12277">
    <property type="entry name" value="ALPHA/BETA HYDROLASE DOMAIN-CONTAINING PROTEIN"/>
    <property type="match status" value="1"/>
</dbReference>
<dbReference type="Gene3D" id="3.40.50.1820">
    <property type="entry name" value="alpha/beta hydrolase"/>
    <property type="match status" value="1"/>
</dbReference>
<feature type="non-terminal residue" evidence="1">
    <location>
        <position position="1"/>
    </location>
</feature>
<dbReference type="OrthoDB" id="10249433at2759"/>
<evidence type="ECO:0000313" key="1">
    <source>
        <dbReference type="EMBL" id="CAE7405149.1"/>
    </source>
</evidence>
<accession>A0A812QUR3</accession>
<protein>
    <submittedName>
        <fullName evidence="1">Abhd13 protein</fullName>
    </submittedName>
</protein>
<gene>
    <name evidence="1" type="primary">abhd13</name>
    <name evidence="1" type="ORF">SNEC2469_LOCUS11110</name>
</gene>
<reference evidence="1" key="1">
    <citation type="submission" date="2021-02" db="EMBL/GenBank/DDBJ databases">
        <authorList>
            <person name="Dougan E. K."/>
            <person name="Rhodes N."/>
            <person name="Thang M."/>
            <person name="Chan C."/>
        </authorList>
    </citation>
    <scope>NUCLEOTIDE SEQUENCE</scope>
</reference>
<dbReference type="Proteomes" id="UP000601435">
    <property type="component" value="Unassembled WGS sequence"/>
</dbReference>
<name>A0A812QUR3_9DINO</name>
<sequence>LSVNVLILDYRGYGDSEDGSGPSEHGFLQDAEAAYRWLVQRARKSGVNGGSMQIRDDRILFFGRSIGGAVAVKLAAHVLKQKHDEASIRKDEAGGLPLPAGIVLENTFTSLREMALQMFPFLSILRPLLRAPLIFDEWASAESLQFFASNHKLWCCCLFSGLQDQIVPPAQMKELYMLLSKQRPRVLKCFNFPMGGHNDTPQMGGADYWASFKKFMGLVKESESERETCPKGQLLCASMCE</sequence>
<dbReference type="InterPro" id="IPR029058">
    <property type="entry name" value="AB_hydrolase_fold"/>
</dbReference>
<dbReference type="AlphaFoldDB" id="A0A812QUR3"/>